<keyword evidence="2" id="KW-1185">Reference proteome</keyword>
<proteinExistence type="predicted"/>
<dbReference type="RefSeq" id="WP_113894958.1">
    <property type="nucleotide sequence ID" value="NZ_JANJGA010000015.1"/>
</dbReference>
<comment type="caution">
    <text evidence="1">The sequence shown here is derived from an EMBL/GenBank/DDBJ whole genome shotgun (WGS) entry which is preliminary data.</text>
</comment>
<evidence type="ECO:0000313" key="2">
    <source>
        <dbReference type="Proteomes" id="UP000252669"/>
    </source>
</evidence>
<reference evidence="1 2" key="1">
    <citation type="submission" date="2017-10" db="EMBL/GenBank/DDBJ databases">
        <title>Genomics of the genus Arcobacter.</title>
        <authorList>
            <person name="Perez-Cataluna A."/>
            <person name="Figueras M.J."/>
        </authorList>
    </citation>
    <scope>NUCLEOTIDE SEQUENCE [LARGE SCALE GENOMIC DNA]</scope>
    <source>
        <strain evidence="1 2">CECT 9230</strain>
    </source>
</reference>
<dbReference type="AlphaFoldDB" id="A0A366MQS8"/>
<sequence length="160" mass="17833">MQKNQAYKGLSTRGVTQDDVILKVNKSLSATVILTKGQIAGVGELLVSKDGGKTFRLAYKQELNDDGTYIKEDEVVHEGIIYKALKDNVSIADIEDNTSWKELGKYVVNGSLMVTFEREAVDEQESFRAAVMVDGELLYTNLKNKNEQSRVVAYPNILIK</sequence>
<organism evidence="1 2">
    <name type="scientific">Aliarcobacter vitoriensis</name>
    <dbReference type="NCBI Taxonomy" id="2011099"/>
    <lineage>
        <taxon>Bacteria</taxon>
        <taxon>Pseudomonadati</taxon>
        <taxon>Campylobacterota</taxon>
        <taxon>Epsilonproteobacteria</taxon>
        <taxon>Campylobacterales</taxon>
        <taxon>Arcobacteraceae</taxon>
        <taxon>Aliarcobacter</taxon>
    </lineage>
</organism>
<evidence type="ECO:0000313" key="1">
    <source>
        <dbReference type="EMBL" id="RBQ28407.1"/>
    </source>
</evidence>
<dbReference type="Proteomes" id="UP000252669">
    <property type="component" value="Unassembled WGS sequence"/>
</dbReference>
<protein>
    <submittedName>
        <fullName evidence="1">Uncharacterized protein</fullName>
    </submittedName>
</protein>
<gene>
    <name evidence="1" type="ORF">CRU91_09305</name>
</gene>
<dbReference type="EMBL" id="PDKB01000016">
    <property type="protein sequence ID" value="RBQ28407.1"/>
    <property type="molecule type" value="Genomic_DNA"/>
</dbReference>
<name>A0A366MQS8_9BACT</name>
<accession>A0A366MQS8</accession>